<gene>
    <name evidence="3" type="ORF">SAMN04488523_1318</name>
</gene>
<dbReference type="InterPro" id="IPR023393">
    <property type="entry name" value="START-like_dom_sf"/>
</dbReference>
<evidence type="ECO:0000256" key="1">
    <source>
        <dbReference type="ARBA" id="ARBA00006817"/>
    </source>
</evidence>
<dbReference type="CDD" id="cd08897">
    <property type="entry name" value="SRPBCC_CalC_Aha1-like_4"/>
    <property type="match status" value="1"/>
</dbReference>
<dbReference type="Proteomes" id="UP000198977">
    <property type="component" value="Unassembled WGS sequence"/>
</dbReference>
<evidence type="ECO:0000313" key="4">
    <source>
        <dbReference type="Proteomes" id="UP000198977"/>
    </source>
</evidence>
<dbReference type="EMBL" id="FOMW01000031">
    <property type="protein sequence ID" value="SFF21438.1"/>
    <property type="molecule type" value="Genomic_DNA"/>
</dbReference>
<dbReference type="Pfam" id="PF08327">
    <property type="entry name" value="AHSA1"/>
    <property type="match status" value="1"/>
</dbReference>
<accession>A0A1I2GW29</accession>
<keyword evidence="4" id="KW-1185">Reference proteome</keyword>
<sequence length="140" mass="15738">MTNQQITVETTVAASVEEVWSAYTTPDDIMQWNFANDDWCCPRAEVDLRPGGKQIARMEAKDGSMGFDFEGTYEEIKPHKSLMLVLDDGRKARTTFTGSSGKTQVATTFDAEAQNPIEMQRDGWQAILNNFNTYVESKRG</sequence>
<dbReference type="OrthoDB" id="9805228at2"/>
<feature type="domain" description="Activator of Hsp90 ATPase homologue 1/2-like C-terminal" evidence="2">
    <location>
        <begin position="14"/>
        <end position="136"/>
    </location>
</feature>
<dbReference type="RefSeq" id="WP_093925517.1">
    <property type="nucleotide sequence ID" value="NZ_FOMW01000031.1"/>
</dbReference>
<dbReference type="SUPFAM" id="SSF55961">
    <property type="entry name" value="Bet v1-like"/>
    <property type="match status" value="1"/>
</dbReference>
<dbReference type="InterPro" id="IPR013538">
    <property type="entry name" value="ASHA1/2-like_C"/>
</dbReference>
<comment type="similarity">
    <text evidence="1">Belongs to the AHA1 family.</text>
</comment>
<proteinExistence type="inferred from homology"/>
<organism evidence="3 4">
    <name type="scientific">Sulfitobacter brevis</name>
    <dbReference type="NCBI Taxonomy" id="74348"/>
    <lineage>
        <taxon>Bacteria</taxon>
        <taxon>Pseudomonadati</taxon>
        <taxon>Pseudomonadota</taxon>
        <taxon>Alphaproteobacteria</taxon>
        <taxon>Rhodobacterales</taxon>
        <taxon>Roseobacteraceae</taxon>
        <taxon>Sulfitobacter</taxon>
    </lineage>
</organism>
<evidence type="ECO:0000313" key="3">
    <source>
        <dbReference type="EMBL" id="SFF21438.1"/>
    </source>
</evidence>
<reference evidence="3 4" key="1">
    <citation type="submission" date="2016-10" db="EMBL/GenBank/DDBJ databases">
        <authorList>
            <person name="de Groot N.N."/>
        </authorList>
    </citation>
    <scope>NUCLEOTIDE SEQUENCE [LARGE SCALE GENOMIC DNA]</scope>
    <source>
        <strain evidence="3 4">DSM 11443</strain>
    </source>
</reference>
<dbReference type="STRING" id="74348.SAMN04488523_1318"/>
<name>A0A1I2GW29_9RHOB</name>
<protein>
    <submittedName>
        <fullName evidence="3">Uncharacterized conserved protein YndB, AHSA1/START domain</fullName>
    </submittedName>
</protein>
<dbReference type="Gene3D" id="3.30.530.20">
    <property type="match status" value="1"/>
</dbReference>
<evidence type="ECO:0000259" key="2">
    <source>
        <dbReference type="Pfam" id="PF08327"/>
    </source>
</evidence>
<dbReference type="AlphaFoldDB" id="A0A1I2GW29"/>